<evidence type="ECO:0000313" key="2">
    <source>
        <dbReference type="Proteomes" id="UP001732700"/>
    </source>
</evidence>
<accession>A0ACD6AHZ8</accession>
<keyword evidence="2" id="KW-1185">Reference proteome</keyword>
<dbReference type="EnsemblPlants" id="AVESA.00010b.r2.7DG1360190.1">
    <property type="protein sequence ID" value="AVESA.00010b.r2.7DG1360190.1.CDS"/>
    <property type="gene ID" value="AVESA.00010b.r2.7DG1360190"/>
</dbReference>
<evidence type="ECO:0000313" key="1">
    <source>
        <dbReference type="EnsemblPlants" id="AVESA.00010b.r2.7DG1360190.1.CDS"/>
    </source>
</evidence>
<reference evidence="1" key="1">
    <citation type="submission" date="2021-05" db="EMBL/GenBank/DDBJ databases">
        <authorList>
            <person name="Scholz U."/>
            <person name="Mascher M."/>
            <person name="Fiebig A."/>
        </authorList>
    </citation>
    <scope>NUCLEOTIDE SEQUENCE [LARGE SCALE GENOMIC DNA]</scope>
</reference>
<proteinExistence type="predicted"/>
<reference evidence="1" key="2">
    <citation type="submission" date="2025-09" db="UniProtKB">
        <authorList>
            <consortium name="EnsemblPlants"/>
        </authorList>
    </citation>
    <scope>IDENTIFICATION</scope>
</reference>
<name>A0ACD6AHZ8_AVESA</name>
<protein>
    <submittedName>
        <fullName evidence="1">Uncharacterized protein</fullName>
    </submittedName>
</protein>
<organism evidence="1 2">
    <name type="scientific">Avena sativa</name>
    <name type="common">Oat</name>
    <dbReference type="NCBI Taxonomy" id="4498"/>
    <lineage>
        <taxon>Eukaryota</taxon>
        <taxon>Viridiplantae</taxon>
        <taxon>Streptophyta</taxon>
        <taxon>Embryophyta</taxon>
        <taxon>Tracheophyta</taxon>
        <taxon>Spermatophyta</taxon>
        <taxon>Magnoliopsida</taxon>
        <taxon>Liliopsida</taxon>
        <taxon>Poales</taxon>
        <taxon>Poaceae</taxon>
        <taxon>BOP clade</taxon>
        <taxon>Pooideae</taxon>
        <taxon>Poodae</taxon>
        <taxon>Poeae</taxon>
        <taxon>Poeae Chloroplast Group 1 (Aveneae type)</taxon>
        <taxon>Aveninae</taxon>
        <taxon>Avena</taxon>
    </lineage>
</organism>
<sequence>MQIMGHSFWRHEDEASDDFSMVLQTSQNGSSKIHEKEPLSSLPAEFVYEVMKDKSNLLLANYSGYRKVSGDGSCFYRSFIYSYLEQLVKASPDEELRLLSTLEPMLEKFQRLNLPGSYADGYNAFVGLILECMARRQTVSVSEYEYRLFQESQNEQRFAEIISYLRLLTAIEICTEVKKFGPYIPELNRKNSDAAGWCRRRVIPMSAEVEHVHLTALTDVLHVPFQIVNVDISDTVEPNIHIICESSLVPCVTLLYRPGHYDILYK</sequence>
<dbReference type="Proteomes" id="UP001732700">
    <property type="component" value="Chromosome 7D"/>
</dbReference>